<dbReference type="InterPro" id="IPR027417">
    <property type="entry name" value="P-loop_NTPase"/>
</dbReference>
<dbReference type="Gene3D" id="1.10.40.70">
    <property type="match status" value="1"/>
</dbReference>
<feature type="region of interest" description="Disordered" evidence="4">
    <location>
        <begin position="1"/>
        <end position="21"/>
    </location>
</feature>
<evidence type="ECO:0000313" key="6">
    <source>
        <dbReference type="EMBL" id="MEK0083356.1"/>
    </source>
</evidence>
<dbReference type="Proteomes" id="UP001375743">
    <property type="component" value="Unassembled WGS sequence"/>
</dbReference>
<dbReference type="InterPro" id="IPR007831">
    <property type="entry name" value="T2SS_GspE_N"/>
</dbReference>
<dbReference type="InterPro" id="IPR037257">
    <property type="entry name" value="T2SS_E_N_sf"/>
</dbReference>
<feature type="domain" description="AAA+ ATPase" evidence="5">
    <location>
        <begin position="334"/>
        <end position="455"/>
    </location>
</feature>
<dbReference type="SUPFAM" id="SSF52540">
    <property type="entry name" value="P-loop containing nucleoside triphosphate hydrolases"/>
    <property type="match status" value="1"/>
</dbReference>
<gene>
    <name evidence="6" type="ORF">U1T56_09330</name>
</gene>
<comment type="caution">
    <text evidence="6">The sequence shown here is derived from an EMBL/GenBank/DDBJ whole genome shotgun (WGS) entry which is preliminary data.</text>
</comment>
<evidence type="ECO:0000259" key="5">
    <source>
        <dbReference type="SMART" id="SM00382"/>
    </source>
</evidence>
<evidence type="ECO:0000256" key="4">
    <source>
        <dbReference type="SAM" id="MobiDB-lite"/>
    </source>
</evidence>
<sequence>MAYTLEQPAARGAGTTALEDPRTRQLDPVLARLVLAGRISADAAVRATAMAQEQRQSLAATVASLGLITSQDWAEAVARHYDIELVTAEDLPREPLLADAISPRFLRNAGVLPVRATADTVWLAMSDPGNTYAIRAVAIATQRNVVPVIAALEDLQKAYARYWDAGQSALQRIVDDIGEDLGSDAGADVEHLIGAAQEAPVVRLVNQLLTDALRLHASDIHIEPAREHLRVRYRVHGRLREAGAPPARLSAAVISRIKILAKLDIAERRLPQDGRARLTLLGRRIDLRVATAPSVHGESLVIRILDQSAQGGDFPDLGLDPAVEARLKRVLAAPHGMLLVTGPTGSGKTTTLYAALRHLNKTSDKLISIEDPIEYQIDGITQIQVRPEIDLDFARVLRSVVRHDPDVVMVGETRDPETAEIAVHAALTGHLLLTTLHTNSAAGAVARLLDMGVEPYLLASVLRGILGQRLVGVLCPSCKRPRSATAHERAFFTAAGIEVPEDLRLFEAPGCEACENVGFVGRQGIFEFLEVDEPIRELIRSRASTQAVAQTAMKAGMRTMYVDGLYKCLAGITTLDEVCSVTSEDW</sequence>
<dbReference type="SUPFAM" id="SSF160246">
    <property type="entry name" value="EspE N-terminal domain-like"/>
    <property type="match status" value="1"/>
</dbReference>
<dbReference type="EMBL" id="JBBLZC010000007">
    <property type="protein sequence ID" value="MEK0083356.1"/>
    <property type="molecule type" value="Genomic_DNA"/>
</dbReference>
<dbReference type="SMART" id="SM00382">
    <property type="entry name" value="AAA"/>
    <property type="match status" value="1"/>
</dbReference>
<keyword evidence="7" id="KW-1185">Reference proteome</keyword>
<dbReference type="Gene3D" id="3.40.50.300">
    <property type="entry name" value="P-loop containing nucleotide triphosphate hydrolases"/>
    <property type="match status" value="1"/>
</dbReference>
<evidence type="ECO:0000313" key="7">
    <source>
        <dbReference type="Proteomes" id="UP001375743"/>
    </source>
</evidence>
<reference evidence="6 7" key="1">
    <citation type="submission" date="2024-01" db="EMBL/GenBank/DDBJ databases">
        <title>Multi-omics insights into the function and evolution of sodium benzoate biodegradation pathways in Benzoatithermus flavus gen. nov., sp. nov. from hot spring.</title>
        <authorList>
            <person name="Hu C.-J."/>
            <person name="Li W.-J."/>
        </authorList>
    </citation>
    <scope>NUCLEOTIDE SEQUENCE [LARGE SCALE GENOMIC DNA]</scope>
    <source>
        <strain evidence="6 7">SYSU G07066</strain>
    </source>
</reference>
<dbReference type="PANTHER" id="PTHR30258:SF2">
    <property type="entry name" value="COMG OPERON PROTEIN 1"/>
    <property type="match status" value="1"/>
</dbReference>
<dbReference type="PANTHER" id="PTHR30258">
    <property type="entry name" value="TYPE II SECRETION SYSTEM PROTEIN GSPE-RELATED"/>
    <property type="match status" value="1"/>
</dbReference>
<dbReference type="Pfam" id="PF05157">
    <property type="entry name" value="MshEN"/>
    <property type="match status" value="1"/>
</dbReference>
<evidence type="ECO:0000256" key="2">
    <source>
        <dbReference type="ARBA" id="ARBA00022741"/>
    </source>
</evidence>
<keyword evidence="3" id="KW-0067">ATP-binding</keyword>
<protein>
    <submittedName>
        <fullName evidence="6">GspE/PulE family protein</fullName>
    </submittedName>
</protein>
<name>A0ABU8XR54_9PROT</name>
<evidence type="ECO:0000256" key="3">
    <source>
        <dbReference type="ARBA" id="ARBA00022840"/>
    </source>
</evidence>
<dbReference type="InterPro" id="IPR003593">
    <property type="entry name" value="AAA+_ATPase"/>
</dbReference>
<dbReference type="Pfam" id="PF00437">
    <property type="entry name" value="T2SSE"/>
    <property type="match status" value="1"/>
</dbReference>
<proteinExistence type="inferred from homology"/>
<dbReference type="Gene3D" id="3.30.300.160">
    <property type="entry name" value="Type II secretion system, protein E, N-terminal domain"/>
    <property type="match status" value="1"/>
</dbReference>
<comment type="similarity">
    <text evidence="1">Belongs to the GSP E family.</text>
</comment>
<dbReference type="Gene3D" id="3.30.450.90">
    <property type="match status" value="1"/>
</dbReference>
<dbReference type="InterPro" id="IPR001482">
    <property type="entry name" value="T2SS/T4SS_dom"/>
</dbReference>
<dbReference type="CDD" id="cd01129">
    <property type="entry name" value="PulE-GspE-like"/>
    <property type="match status" value="1"/>
</dbReference>
<dbReference type="RefSeq" id="WP_418159199.1">
    <property type="nucleotide sequence ID" value="NZ_JBBLZC010000007.1"/>
</dbReference>
<accession>A0ABU8XR54</accession>
<keyword evidence="2" id="KW-0547">Nucleotide-binding</keyword>
<organism evidence="6 7">
    <name type="scientific">Benzoatithermus flavus</name>
    <dbReference type="NCBI Taxonomy" id="3108223"/>
    <lineage>
        <taxon>Bacteria</taxon>
        <taxon>Pseudomonadati</taxon>
        <taxon>Pseudomonadota</taxon>
        <taxon>Alphaproteobacteria</taxon>
        <taxon>Geminicoccales</taxon>
        <taxon>Geminicoccaceae</taxon>
        <taxon>Benzoatithermus</taxon>
    </lineage>
</organism>
<evidence type="ECO:0000256" key="1">
    <source>
        <dbReference type="ARBA" id="ARBA00006611"/>
    </source>
</evidence>